<keyword evidence="1" id="KW-0732">Signal</keyword>
<dbReference type="InterPro" id="IPR036880">
    <property type="entry name" value="Kunitz_BPTI_sf"/>
</dbReference>
<dbReference type="GO" id="GO:0004867">
    <property type="term" value="F:serine-type endopeptidase inhibitor activity"/>
    <property type="evidence" value="ECO:0007669"/>
    <property type="project" value="InterPro"/>
</dbReference>
<organism evidence="3">
    <name type="scientific">Rhipicephalus appendiculatus</name>
    <name type="common">Brown ear tick</name>
    <dbReference type="NCBI Taxonomy" id="34631"/>
    <lineage>
        <taxon>Eukaryota</taxon>
        <taxon>Metazoa</taxon>
        <taxon>Ecdysozoa</taxon>
        <taxon>Arthropoda</taxon>
        <taxon>Chelicerata</taxon>
        <taxon>Arachnida</taxon>
        <taxon>Acari</taxon>
        <taxon>Parasitiformes</taxon>
        <taxon>Ixodida</taxon>
        <taxon>Ixodoidea</taxon>
        <taxon>Ixodidae</taxon>
        <taxon>Rhipicephalinae</taxon>
        <taxon>Rhipicephalus</taxon>
        <taxon>Rhipicephalus</taxon>
    </lineage>
</organism>
<evidence type="ECO:0000256" key="1">
    <source>
        <dbReference type="SAM" id="SignalP"/>
    </source>
</evidence>
<evidence type="ECO:0000259" key="2">
    <source>
        <dbReference type="PROSITE" id="PS50279"/>
    </source>
</evidence>
<dbReference type="Gene3D" id="4.10.410.10">
    <property type="entry name" value="Pancreatic trypsin inhibitor Kunitz domain"/>
    <property type="match status" value="1"/>
</dbReference>
<protein>
    <submittedName>
        <fullName evidence="3">Pancreatic trypsin inhibitor</fullName>
    </submittedName>
</protein>
<evidence type="ECO:0000313" key="3">
    <source>
        <dbReference type="EMBL" id="JAP81346.1"/>
    </source>
</evidence>
<feature type="domain" description="BPTI/Kunitz inhibitor" evidence="2">
    <location>
        <begin position="73"/>
        <end position="123"/>
    </location>
</feature>
<feature type="chain" id="PRO_5007286057" evidence="1">
    <location>
        <begin position="22"/>
        <end position="137"/>
    </location>
</feature>
<sequence>MHTLTLVVILILSNIVPPAIAKFNFWDLFRWNRRTTTAPPNRWQIKNHTYIKPSCSGGNGSLLRCPYPQMCVCQGPTIGGYIRLKKYRYRWYYNNKTQKCQHILGIPGNCNNFDNKDVCLMRCEIPIRLLRRKNKWP</sequence>
<dbReference type="Pfam" id="PF00014">
    <property type="entry name" value="Kunitz_BPTI"/>
    <property type="match status" value="1"/>
</dbReference>
<accession>A0A131YT79</accession>
<reference evidence="3" key="1">
    <citation type="journal article" date="2016" name="Ticks Tick Borne Dis.">
        <title>De novo assembly and annotation of the salivary gland transcriptome of Rhipicephalus appendiculatus male and female ticks during blood feeding.</title>
        <authorList>
            <person name="de Castro M.H."/>
            <person name="de Klerk D."/>
            <person name="Pienaar R."/>
            <person name="Latif A.A."/>
            <person name="Rees D.J."/>
            <person name="Mans B.J."/>
        </authorList>
    </citation>
    <scope>NUCLEOTIDE SEQUENCE</scope>
    <source>
        <tissue evidence="3">Salivary glands</tissue>
    </source>
</reference>
<dbReference type="InterPro" id="IPR002223">
    <property type="entry name" value="Kunitz_BPTI"/>
</dbReference>
<dbReference type="AlphaFoldDB" id="A0A131YT79"/>
<dbReference type="SUPFAM" id="SSF57362">
    <property type="entry name" value="BPTI-like"/>
    <property type="match status" value="1"/>
</dbReference>
<dbReference type="PROSITE" id="PS50279">
    <property type="entry name" value="BPTI_KUNITZ_2"/>
    <property type="match status" value="1"/>
</dbReference>
<dbReference type="EMBL" id="GEDV01007211">
    <property type="protein sequence ID" value="JAP81346.1"/>
    <property type="molecule type" value="Transcribed_RNA"/>
</dbReference>
<feature type="signal peptide" evidence="1">
    <location>
        <begin position="1"/>
        <end position="21"/>
    </location>
</feature>
<name>A0A131YT79_RHIAP</name>
<proteinExistence type="predicted"/>